<dbReference type="GO" id="GO:0000287">
    <property type="term" value="F:magnesium ion binding"/>
    <property type="evidence" value="ECO:0007669"/>
    <property type="project" value="InterPro"/>
</dbReference>
<protein>
    <submittedName>
        <fullName evidence="5">Uncharacterized protein</fullName>
    </submittedName>
</protein>
<dbReference type="GO" id="GO:0019878">
    <property type="term" value="P:lysine biosynthetic process via aminoadipic acid"/>
    <property type="evidence" value="ECO:0007669"/>
    <property type="project" value="TreeGrafter"/>
</dbReference>
<sequence length="251" mass="27175">MENGERRTRAWEDQAVPLSLPGTPGDLRIWCLELDLAAPVPEPALALLDAAERARMDRYRHRADQVRFGMTRAMLKRLLASHTGAETAPDAAAIALAHTAAGRPVWPGSRLHFNVAHSGALALIAISRLRPVGIDVELRKDLDIDALAAIVLTPRERQLLGQAPAAVRRDEFYRYWVCKEAALKATGRGIADALQRVEVRTDPAASDAHAIHCEDAAMADRDLLRSLNLRILPLPGAYAGAVAWASGADAA</sequence>
<dbReference type="EMBL" id="NEVS01000004">
    <property type="protein sequence ID" value="OZI60188.1"/>
    <property type="molecule type" value="Genomic_DNA"/>
</dbReference>
<dbReference type="Gene3D" id="3.90.470.20">
    <property type="entry name" value="4'-phosphopantetheinyl transferase domain"/>
    <property type="match status" value="1"/>
</dbReference>
<evidence type="ECO:0000259" key="4">
    <source>
        <dbReference type="Pfam" id="PF22624"/>
    </source>
</evidence>
<evidence type="ECO:0000313" key="6">
    <source>
        <dbReference type="Proteomes" id="UP000215767"/>
    </source>
</evidence>
<name>A0A261UE29_9BORD</name>
<organism evidence="5 6">
    <name type="scientific">Bordetella genomosp. 11</name>
    <dbReference type="NCBI Taxonomy" id="1416808"/>
    <lineage>
        <taxon>Bacteria</taxon>
        <taxon>Pseudomonadati</taxon>
        <taxon>Pseudomonadota</taxon>
        <taxon>Betaproteobacteria</taxon>
        <taxon>Burkholderiales</taxon>
        <taxon>Alcaligenaceae</taxon>
        <taxon>Bordetella</taxon>
    </lineage>
</organism>
<accession>A0A261UE29</accession>
<comment type="caution">
    <text evidence="5">The sequence shown here is derived from an EMBL/GenBank/DDBJ whole genome shotgun (WGS) entry which is preliminary data.</text>
</comment>
<dbReference type="Pfam" id="PF01648">
    <property type="entry name" value="ACPS"/>
    <property type="match status" value="1"/>
</dbReference>
<evidence type="ECO:0000256" key="1">
    <source>
        <dbReference type="ARBA" id="ARBA00010990"/>
    </source>
</evidence>
<feature type="domain" description="4'-phosphopantetheinyl transferase" evidence="3">
    <location>
        <begin position="131"/>
        <end position="216"/>
    </location>
</feature>
<dbReference type="PANTHER" id="PTHR12215">
    <property type="entry name" value="PHOSPHOPANTETHEINE TRANSFERASE"/>
    <property type="match status" value="1"/>
</dbReference>
<reference evidence="6" key="1">
    <citation type="submission" date="2017-05" db="EMBL/GenBank/DDBJ databases">
        <title>Complete and WGS of Bordetella genogroups.</title>
        <authorList>
            <person name="Spilker T."/>
            <person name="Lipuma J."/>
        </authorList>
    </citation>
    <scope>NUCLEOTIDE SEQUENCE [LARGE SCALE GENOMIC DNA]</scope>
    <source>
        <strain evidence="6">AU8856</strain>
    </source>
</reference>
<dbReference type="AlphaFoldDB" id="A0A261UE29"/>
<dbReference type="InterPro" id="IPR055066">
    <property type="entry name" value="AASDHPPT_N"/>
</dbReference>
<evidence type="ECO:0000256" key="2">
    <source>
        <dbReference type="ARBA" id="ARBA00022679"/>
    </source>
</evidence>
<dbReference type="Proteomes" id="UP000215767">
    <property type="component" value="Unassembled WGS sequence"/>
</dbReference>
<evidence type="ECO:0000259" key="3">
    <source>
        <dbReference type="Pfam" id="PF01648"/>
    </source>
</evidence>
<proteinExistence type="inferred from homology"/>
<dbReference type="InterPro" id="IPR008278">
    <property type="entry name" value="4-PPantetheinyl_Trfase_dom"/>
</dbReference>
<dbReference type="InterPro" id="IPR037143">
    <property type="entry name" value="4-PPantetheinyl_Trfase_dom_sf"/>
</dbReference>
<dbReference type="GO" id="GO:0005829">
    <property type="term" value="C:cytosol"/>
    <property type="evidence" value="ECO:0007669"/>
    <property type="project" value="TreeGrafter"/>
</dbReference>
<keyword evidence="2" id="KW-0808">Transferase</keyword>
<dbReference type="RefSeq" id="WP_176463971.1">
    <property type="nucleotide sequence ID" value="NZ_NEVS01000004.1"/>
</dbReference>
<feature type="domain" description="4'-phosphopantetheinyl transferase N-terminal" evidence="4">
    <location>
        <begin position="44"/>
        <end position="125"/>
    </location>
</feature>
<comment type="similarity">
    <text evidence="1">Belongs to the P-Pant transferase superfamily. Gsp/Sfp/HetI/AcpT family.</text>
</comment>
<dbReference type="InterPro" id="IPR050559">
    <property type="entry name" value="P-Pant_transferase_sf"/>
</dbReference>
<keyword evidence="6" id="KW-1185">Reference proteome</keyword>
<gene>
    <name evidence="5" type="ORF">CAL28_12060</name>
</gene>
<evidence type="ECO:0000313" key="5">
    <source>
        <dbReference type="EMBL" id="OZI60188.1"/>
    </source>
</evidence>
<dbReference type="GO" id="GO:0008897">
    <property type="term" value="F:holo-[acyl-carrier-protein] synthase activity"/>
    <property type="evidence" value="ECO:0007669"/>
    <property type="project" value="InterPro"/>
</dbReference>
<dbReference type="Pfam" id="PF22624">
    <property type="entry name" value="AASDHPPT_N"/>
    <property type="match status" value="1"/>
</dbReference>
<dbReference type="PANTHER" id="PTHR12215:SF10">
    <property type="entry name" value="L-AMINOADIPATE-SEMIALDEHYDE DEHYDROGENASE-PHOSPHOPANTETHEINYL TRANSFERASE"/>
    <property type="match status" value="1"/>
</dbReference>
<dbReference type="SUPFAM" id="SSF56214">
    <property type="entry name" value="4'-phosphopantetheinyl transferase"/>
    <property type="match status" value="2"/>
</dbReference>